<evidence type="ECO:0000313" key="4">
    <source>
        <dbReference type="WBParaSite" id="PTRK_0001263400.1"/>
    </source>
</evidence>
<accession>A0A0N4ZVN0</accession>
<dbReference type="WBParaSite" id="PTRK_0001263400.1">
    <property type="protein sequence ID" value="PTRK_0001263400.1"/>
    <property type="gene ID" value="PTRK_0001263400"/>
</dbReference>
<protein>
    <submittedName>
        <fullName evidence="4">Cysteine repeat modular protein 4</fullName>
    </submittedName>
</protein>
<keyword evidence="3" id="KW-1185">Reference proteome</keyword>
<reference evidence="4" key="1">
    <citation type="submission" date="2017-02" db="UniProtKB">
        <authorList>
            <consortium name="WormBaseParasite"/>
        </authorList>
    </citation>
    <scope>IDENTIFICATION</scope>
</reference>
<evidence type="ECO:0000256" key="2">
    <source>
        <dbReference type="SAM" id="SignalP"/>
    </source>
</evidence>
<proteinExistence type="predicted"/>
<feature type="chain" id="PRO_5005892279" evidence="2">
    <location>
        <begin position="26"/>
        <end position="431"/>
    </location>
</feature>
<keyword evidence="2" id="KW-0732">Signal</keyword>
<sequence>MKKIFYYILLAYLFDKLSIVQGCGARPKFNPQSSRKSFYDDNSVENDDTSSGKSREHFFINHVEKVKNDAVSDKIKSKISEEDIVSKENVKQFKGTNFVEPDDRIPDYSVTDEDINDKNFIIKGSLTGTLIPIDEYKLTSKIDNIYTKSTTSEDIVINKKNYTEDSKTTESYLLEETTQYDENTNSSITTTSSKKITKTNNIVTNNNKENKSEEFTNTNDILENEEREELKNIFNNVDKFELFTKEDILKSSKRKQCMNTRNKGSIFFSSSITEHDMLSFHGIKNGTICKACSDGYLLYFKGYQTNKIDKDNEPIADISCLAGGNLCLCDHKNNCYIPNSNKVSIMLYPACIKGKCHVYAILAGYERNDALISIDNSKLYFSINQINFKTKQYWPLDTDGVYIIVKSIGCNGCGNMNCINKLHHKRNRFKG</sequence>
<dbReference type="Proteomes" id="UP000038045">
    <property type="component" value="Unplaced"/>
</dbReference>
<feature type="region of interest" description="Disordered" evidence="1">
    <location>
        <begin position="29"/>
        <end position="53"/>
    </location>
</feature>
<feature type="signal peptide" evidence="2">
    <location>
        <begin position="1"/>
        <end position="25"/>
    </location>
</feature>
<organism evidence="3 4">
    <name type="scientific">Parastrongyloides trichosuri</name>
    <name type="common">Possum-specific nematode worm</name>
    <dbReference type="NCBI Taxonomy" id="131310"/>
    <lineage>
        <taxon>Eukaryota</taxon>
        <taxon>Metazoa</taxon>
        <taxon>Ecdysozoa</taxon>
        <taxon>Nematoda</taxon>
        <taxon>Chromadorea</taxon>
        <taxon>Rhabditida</taxon>
        <taxon>Tylenchina</taxon>
        <taxon>Panagrolaimomorpha</taxon>
        <taxon>Strongyloidoidea</taxon>
        <taxon>Strongyloididae</taxon>
        <taxon>Parastrongyloides</taxon>
    </lineage>
</organism>
<evidence type="ECO:0000256" key="1">
    <source>
        <dbReference type="SAM" id="MobiDB-lite"/>
    </source>
</evidence>
<evidence type="ECO:0000313" key="3">
    <source>
        <dbReference type="Proteomes" id="UP000038045"/>
    </source>
</evidence>
<name>A0A0N4ZVN0_PARTI</name>
<dbReference type="AlphaFoldDB" id="A0A0N4ZVN0"/>